<dbReference type="EC" id="4.2.1.75" evidence="1"/>
<sequence>MPNPKATILLLRDPDEEYHRASVARDLLPLFIQVLADKAENKSELNARIANINDTSIWGVVSTSKRASFVFKAALQTLTEDSRTDCIQITEYWKNKAYFAPGKASAQPFLDISLQVQGYETTSDASTLAKFIIQYIEELPAEEKKKIQSKKLLFLTGDKTRDELGSDLSAASIPVEQLQVYSTYPNPNLTAMLEVAQNNIINKFDWVVFFSPSGVDLALPMLSSSPNWINTKVAAIGNTTKSHLESHSIHVHAVPLKPTAEQLFVAISTIQ</sequence>
<accession>A0ACC2T297</accession>
<dbReference type="EMBL" id="QTSX02003690">
    <property type="protein sequence ID" value="KAJ9068783.1"/>
    <property type="molecule type" value="Genomic_DNA"/>
</dbReference>
<reference evidence="1" key="1">
    <citation type="submission" date="2022-04" db="EMBL/GenBank/DDBJ databases">
        <title>Genome of the entomopathogenic fungus Entomophthora muscae.</title>
        <authorList>
            <person name="Elya C."/>
            <person name="Lovett B.R."/>
            <person name="Lee E."/>
            <person name="Macias A.M."/>
            <person name="Hajek A.E."/>
            <person name="De Bivort B.L."/>
            <person name="Kasson M.T."/>
            <person name="De Fine Licht H.H."/>
            <person name="Stajich J.E."/>
        </authorList>
    </citation>
    <scope>NUCLEOTIDE SEQUENCE</scope>
    <source>
        <strain evidence="1">Berkeley</strain>
    </source>
</reference>
<comment type="caution">
    <text evidence="1">The sequence shown here is derived from an EMBL/GenBank/DDBJ whole genome shotgun (WGS) entry which is preliminary data.</text>
</comment>
<gene>
    <name evidence="1" type="primary">HEM4_1</name>
    <name evidence="1" type="ORF">DSO57_1025162</name>
</gene>
<protein>
    <submittedName>
        <fullName evidence="1">Uroporphyrinogen-III synthase</fullName>
        <ecNumber evidence="1">4.2.1.75</ecNumber>
    </submittedName>
</protein>
<evidence type="ECO:0000313" key="2">
    <source>
        <dbReference type="Proteomes" id="UP001165960"/>
    </source>
</evidence>
<evidence type="ECO:0000313" key="1">
    <source>
        <dbReference type="EMBL" id="KAJ9068783.1"/>
    </source>
</evidence>
<name>A0ACC2T297_9FUNG</name>
<proteinExistence type="predicted"/>
<dbReference type="Proteomes" id="UP001165960">
    <property type="component" value="Unassembled WGS sequence"/>
</dbReference>
<keyword evidence="1" id="KW-0456">Lyase</keyword>
<keyword evidence="2" id="KW-1185">Reference proteome</keyword>
<organism evidence="1 2">
    <name type="scientific">Entomophthora muscae</name>
    <dbReference type="NCBI Taxonomy" id="34485"/>
    <lineage>
        <taxon>Eukaryota</taxon>
        <taxon>Fungi</taxon>
        <taxon>Fungi incertae sedis</taxon>
        <taxon>Zoopagomycota</taxon>
        <taxon>Entomophthoromycotina</taxon>
        <taxon>Entomophthoromycetes</taxon>
        <taxon>Entomophthorales</taxon>
        <taxon>Entomophthoraceae</taxon>
        <taxon>Entomophthora</taxon>
    </lineage>
</organism>